<feature type="region of interest" description="Disordered" evidence="1">
    <location>
        <begin position="1"/>
        <end position="23"/>
    </location>
</feature>
<organism evidence="2 3">
    <name type="scientific">Paraburkholderia caribensis MBA4</name>
    <dbReference type="NCBI Taxonomy" id="1323664"/>
    <lineage>
        <taxon>Bacteria</taxon>
        <taxon>Pseudomonadati</taxon>
        <taxon>Pseudomonadota</taxon>
        <taxon>Betaproteobacteria</taxon>
        <taxon>Burkholderiales</taxon>
        <taxon>Burkholderiaceae</taxon>
        <taxon>Paraburkholderia</taxon>
    </lineage>
</organism>
<dbReference type="Proteomes" id="UP000019146">
    <property type="component" value="Chromosome 2"/>
</dbReference>
<evidence type="ECO:0000256" key="1">
    <source>
        <dbReference type="SAM" id="MobiDB-lite"/>
    </source>
</evidence>
<gene>
    <name evidence="2" type="ORF">K788_0004742</name>
</gene>
<dbReference type="KEGG" id="bcai:K788_0004742"/>
<proteinExistence type="predicted"/>
<reference evidence="2 3" key="1">
    <citation type="journal article" date="2014" name="Genome Announc.">
        <title>Draft Genome Sequence of the Haloacid-Degrading Burkholderia caribensis Strain MBA4.</title>
        <authorList>
            <person name="Pan Y."/>
            <person name="Kong K.F."/>
            <person name="Tsang J.S."/>
        </authorList>
    </citation>
    <scope>NUCLEOTIDE SEQUENCE [LARGE SCALE GENOMIC DNA]</scope>
    <source>
        <strain evidence="2 3">MBA4</strain>
    </source>
</reference>
<sequence>MARRPVHEAKAHLRDGRPHQAGSREARLRVLQALSQALLRNDAAAIKAWLDKTRVCIRGAG</sequence>
<evidence type="ECO:0000313" key="3">
    <source>
        <dbReference type="Proteomes" id="UP000019146"/>
    </source>
</evidence>
<dbReference type="EMBL" id="CP012747">
    <property type="protein sequence ID" value="ALL69038.1"/>
    <property type="molecule type" value="Genomic_DNA"/>
</dbReference>
<accession>A0A0P0RKG7</accession>
<evidence type="ECO:0000313" key="2">
    <source>
        <dbReference type="EMBL" id="ALL69038.1"/>
    </source>
</evidence>
<name>A0A0P0RKG7_9BURK</name>
<protein>
    <submittedName>
        <fullName evidence="2">Uncharacterized protein</fullName>
    </submittedName>
</protein>
<dbReference type="AlphaFoldDB" id="A0A0P0RKG7"/>